<dbReference type="Proteomes" id="UP000037822">
    <property type="component" value="Unassembled WGS sequence"/>
</dbReference>
<proteinExistence type="inferred from homology"/>
<dbReference type="Gene3D" id="3.40.50.300">
    <property type="entry name" value="P-loop containing nucleotide triphosphate hydrolases"/>
    <property type="match status" value="1"/>
</dbReference>
<keyword evidence="7" id="KW-0472">Membrane</keyword>
<evidence type="ECO:0000256" key="5">
    <source>
        <dbReference type="ARBA" id="ARBA00022741"/>
    </source>
</evidence>
<evidence type="ECO:0000256" key="7">
    <source>
        <dbReference type="ARBA" id="ARBA00023136"/>
    </source>
</evidence>
<dbReference type="SUPFAM" id="SSF52540">
    <property type="entry name" value="P-loop containing nucleoside triphosphate hydrolases"/>
    <property type="match status" value="1"/>
</dbReference>
<dbReference type="InterPro" id="IPR050166">
    <property type="entry name" value="ABC_transporter_ATP-bind"/>
</dbReference>
<gene>
    <name evidence="9" type="ORF">AE618_06625</name>
</gene>
<dbReference type="InterPro" id="IPR003439">
    <property type="entry name" value="ABC_transporter-like_ATP-bd"/>
</dbReference>
<dbReference type="GO" id="GO:0016887">
    <property type="term" value="F:ATP hydrolysis activity"/>
    <property type="evidence" value="ECO:0007669"/>
    <property type="project" value="InterPro"/>
</dbReference>
<dbReference type="SMART" id="SM00382">
    <property type="entry name" value="AAA"/>
    <property type="match status" value="1"/>
</dbReference>
<dbReference type="PANTHER" id="PTHR42788">
    <property type="entry name" value="TAURINE IMPORT ATP-BINDING PROTEIN-RELATED"/>
    <property type="match status" value="1"/>
</dbReference>
<evidence type="ECO:0000313" key="10">
    <source>
        <dbReference type="Proteomes" id="UP000037822"/>
    </source>
</evidence>
<reference evidence="9 10" key="1">
    <citation type="submission" date="2015-07" db="EMBL/GenBank/DDBJ databases">
        <title>Whole genome sequencing of Bosea vaviloviae isolated from cave pool.</title>
        <authorList>
            <person name="Tan N.E.H."/>
            <person name="Lee Y.P."/>
            <person name="Gan H.M."/>
            <person name="Barton H."/>
            <person name="Savka M.A."/>
        </authorList>
    </citation>
    <scope>NUCLEOTIDE SEQUENCE [LARGE SCALE GENOMIC DNA]</scope>
    <source>
        <strain evidence="9 10">SD260</strain>
    </source>
</reference>
<dbReference type="PROSITE" id="PS50893">
    <property type="entry name" value="ABC_TRANSPORTER_2"/>
    <property type="match status" value="1"/>
</dbReference>
<dbReference type="Pfam" id="PF00005">
    <property type="entry name" value="ABC_tran"/>
    <property type="match status" value="1"/>
</dbReference>
<dbReference type="PROSITE" id="PS00211">
    <property type="entry name" value="ABC_TRANSPORTER_1"/>
    <property type="match status" value="1"/>
</dbReference>
<dbReference type="EMBL" id="LGSZ01000027">
    <property type="protein sequence ID" value="KPH81803.1"/>
    <property type="molecule type" value="Genomic_DNA"/>
</dbReference>
<comment type="similarity">
    <text evidence="2">Belongs to the ABC transporter superfamily.</text>
</comment>
<dbReference type="PATRIC" id="fig|1526658.3.peg.4634"/>
<dbReference type="OrthoDB" id="9776369at2"/>
<feature type="domain" description="ABC transporter" evidence="8">
    <location>
        <begin position="2"/>
        <end position="249"/>
    </location>
</feature>
<dbReference type="InterPro" id="IPR027417">
    <property type="entry name" value="P-loop_NTPase"/>
</dbReference>
<evidence type="ECO:0000313" key="9">
    <source>
        <dbReference type="EMBL" id="KPH81803.1"/>
    </source>
</evidence>
<keyword evidence="3" id="KW-0813">Transport</keyword>
<dbReference type="RefSeq" id="WP_054208265.1">
    <property type="nucleotide sequence ID" value="NZ_LGSZ01000027.1"/>
</dbReference>
<evidence type="ECO:0000259" key="8">
    <source>
        <dbReference type="PROSITE" id="PS50893"/>
    </source>
</evidence>
<keyword evidence="6 9" id="KW-0067">ATP-binding</keyword>
<evidence type="ECO:0000256" key="1">
    <source>
        <dbReference type="ARBA" id="ARBA00004202"/>
    </source>
</evidence>
<evidence type="ECO:0000256" key="3">
    <source>
        <dbReference type="ARBA" id="ARBA00022448"/>
    </source>
</evidence>
<dbReference type="InterPro" id="IPR017871">
    <property type="entry name" value="ABC_transporter-like_CS"/>
</dbReference>
<dbReference type="GO" id="GO:0005886">
    <property type="term" value="C:plasma membrane"/>
    <property type="evidence" value="ECO:0007669"/>
    <property type="project" value="UniProtKB-SubCell"/>
</dbReference>
<evidence type="ECO:0000256" key="2">
    <source>
        <dbReference type="ARBA" id="ARBA00005417"/>
    </source>
</evidence>
<keyword evidence="5" id="KW-0547">Nucleotide-binding</keyword>
<dbReference type="AlphaFoldDB" id="A0A0N1N444"/>
<protein>
    <submittedName>
        <fullName evidence="9">ABC transporter ATP-binding protein</fullName>
    </submittedName>
</protein>
<comment type="caution">
    <text evidence="9">The sequence shown here is derived from an EMBL/GenBank/DDBJ whole genome shotgun (WGS) entry which is preliminary data.</text>
</comment>
<keyword evidence="10" id="KW-1185">Reference proteome</keyword>
<evidence type="ECO:0000256" key="6">
    <source>
        <dbReference type="ARBA" id="ARBA00022840"/>
    </source>
</evidence>
<sequence>MIELSGIRVVFNPGTALENVALRGVDLTIPQGQFLPVIGSNGAGKSTTLNVIAGLVRPLAGCVEIDGTDVTNWPVHARARLVSRIFQDPKMGTCEDFSILENYALARARTAPRGLRMAIGAGLREEAVERLKVLDLGLENRLDDKVGLLSGGQRQALSLVMATAGETRILLLDEHTAALDPKTAHFVMELSRRLVGELRLTVMMVTHSMAHALDYGDRTIMFHRGRVLLDLSGEARDQMTVDGLIAHFKNDGIADDALLLG</sequence>
<comment type="subcellular location">
    <subcellularLocation>
        <location evidence="1">Cell membrane</location>
        <topology evidence="1">Peripheral membrane protein</topology>
    </subcellularLocation>
</comment>
<dbReference type="GO" id="GO:0005524">
    <property type="term" value="F:ATP binding"/>
    <property type="evidence" value="ECO:0007669"/>
    <property type="project" value="UniProtKB-KW"/>
</dbReference>
<name>A0A0N1N444_9HYPH</name>
<organism evidence="9 10">
    <name type="scientific">Bosea vaviloviae</name>
    <dbReference type="NCBI Taxonomy" id="1526658"/>
    <lineage>
        <taxon>Bacteria</taxon>
        <taxon>Pseudomonadati</taxon>
        <taxon>Pseudomonadota</taxon>
        <taxon>Alphaproteobacteria</taxon>
        <taxon>Hyphomicrobiales</taxon>
        <taxon>Boseaceae</taxon>
        <taxon>Bosea</taxon>
    </lineage>
</organism>
<evidence type="ECO:0000256" key="4">
    <source>
        <dbReference type="ARBA" id="ARBA00022475"/>
    </source>
</evidence>
<dbReference type="InterPro" id="IPR003593">
    <property type="entry name" value="AAA+_ATPase"/>
</dbReference>
<accession>A0A0N1N444</accession>
<keyword evidence="4" id="KW-1003">Cell membrane</keyword>
<dbReference type="PANTHER" id="PTHR42788:SF7">
    <property type="entry name" value="NITRATE ABC TRANSPORTER ATP-BINDING PROTEIN"/>
    <property type="match status" value="1"/>
</dbReference>